<evidence type="ECO:0000313" key="1">
    <source>
        <dbReference type="EMBL" id="UPL03017.1"/>
    </source>
</evidence>
<dbReference type="Proteomes" id="UP000830768">
    <property type="component" value="Chromosome 12"/>
</dbReference>
<proteinExistence type="predicted"/>
<organism evidence="1 2">
    <name type="scientific">Fusarium solani subsp. cucurbitae</name>
    <name type="common">Neocosmosporum cucurbitae</name>
    <dbReference type="NCBI Taxonomy" id="2747967"/>
    <lineage>
        <taxon>Eukaryota</taxon>
        <taxon>Fungi</taxon>
        <taxon>Dikarya</taxon>
        <taxon>Ascomycota</taxon>
        <taxon>Pezizomycotina</taxon>
        <taxon>Sordariomycetes</taxon>
        <taxon>Hypocreomycetidae</taxon>
        <taxon>Hypocreales</taxon>
        <taxon>Nectriaceae</taxon>
        <taxon>Fusarium</taxon>
        <taxon>Fusarium solani species complex</taxon>
    </lineage>
</organism>
<sequence>MEADFPKSVLEAQDHIRQIRRDKGLGDGSEKIGNNGDDLESALLSHDLYQTSTHFLLELIQNADDNSYKVETPTLSISYSPGKLRIDCNERGFSKQNIEAICRICKITKSGKSKSEGFVGEKGIGFKAVFKVASTVWISSGYYSFRFDRDGHLGMIAPIACSFPEQLKQGCTSILLNLDKACDETLIVKEMKSYDEKILRFLRRLRRLDIDCNPGAGHEFFKRTFTRGA</sequence>
<dbReference type="EMBL" id="CP090040">
    <property type="protein sequence ID" value="UPL03017.1"/>
    <property type="molecule type" value="Genomic_DNA"/>
</dbReference>
<accession>A0ACD3ZP83</accession>
<name>A0ACD3ZP83_FUSSC</name>
<evidence type="ECO:0000313" key="2">
    <source>
        <dbReference type="Proteomes" id="UP000830768"/>
    </source>
</evidence>
<keyword evidence="2" id="KW-1185">Reference proteome</keyword>
<protein>
    <submittedName>
        <fullName evidence="1">Uncharacterized protein</fullName>
    </submittedName>
</protein>
<reference evidence="1" key="1">
    <citation type="submission" date="2021-11" db="EMBL/GenBank/DDBJ databases">
        <title>Fusarium solani-melongenae Genome sequencing and assembly.</title>
        <authorList>
            <person name="Xie S."/>
            <person name="Huang L."/>
            <person name="Zhang X."/>
        </authorList>
    </citation>
    <scope>NUCLEOTIDE SEQUENCE</scope>
    <source>
        <strain evidence="1">CRI 24-3</strain>
    </source>
</reference>
<gene>
    <name evidence="1" type="ORF">LCI18_013951</name>
</gene>